<keyword evidence="1" id="KW-0812">Transmembrane</keyword>
<name>A0A640KJ40_LEITA</name>
<evidence type="ECO:0000313" key="3">
    <source>
        <dbReference type="Proteomes" id="UP000419144"/>
    </source>
</evidence>
<accession>A0A640KJ40</accession>
<dbReference type="AlphaFoldDB" id="A0A640KJ40"/>
<proteinExistence type="predicted"/>
<dbReference type="VEuPathDB" id="TriTrypDB:LtaPh_2614200"/>
<feature type="transmembrane region" description="Helical" evidence="1">
    <location>
        <begin position="603"/>
        <end position="624"/>
    </location>
</feature>
<organism evidence="2 3">
    <name type="scientific">Leishmania tarentolae</name>
    <name type="common">Sauroleishmania tarentolae</name>
    <dbReference type="NCBI Taxonomy" id="5689"/>
    <lineage>
        <taxon>Eukaryota</taxon>
        <taxon>Discoba</taxon>
        <taxon>Euglenozoa</taxon>
        <taxon>Kinetoplastea</taxon>
        <taxon>Metakinetoplastina</taxon>
        <taxon>Trypanosomatida</taxon>
        <taxon>Trypanosomatidae</taxon>
        <taxon>Leishmaniinae</taxon>
        <taxon>Leishmania</taxon>
        <taxon>lizard Leishmania</taxon>
    </lineage>
</organism>
<dbReference type="PANTHER" id="PTHR33987">
    <property type="entry name" value="CALCINEURIN-LIKE METALLO-PHOSPHOESTERASE SUPERFAMILY PROTEIN"/>
    <property type="match status" value="1"/>
</dbReference>
<evidence type="ECO:0008006" key="4">
    <source>
        <dbReference type="Google" id="ProtNLM"/>
    </source>
</evidence>
<keyword evidence="3" id="KW-1185">Reference proteome</keyword>
<reference evidence="2" key="1">
    <citation type="submission" date="2019-11" db="EMBL/GenBank/DDBJ databases">
        <title>Leishmania tarentolae CDS.</title>
        <authorList>
            <person name="Goto Y."/>
            <person name="Yamagishi J."/>
        </authorList>
    </citation>
    <scope>NUCLEOTIDE SEQUENCE [LARGE SCALE GENOMIC DNA]</scope>
    <source>
        <strain evidence="2">Parrot Tar II</strain>
    </source>
</reference>
<dbReference type="EMBL" id="BLBS01000035">
    <property type="protein sequence ID" value="GET89512.1"/>
    <property type="molecule type" value="Genomic_DNA"/>
</dbReference>
<dbReference type="Proteomes" id="UP000419144">
    <property type="component" value="Unassembled WGS sequence"/>
</dbReference>
<dbReference type="Gene3D" id="3.60.21.70">
    <property type="entry name" value="PhoD-like phosphatase"/>
    <property type="match status" value="1"/>
</dbReference>
<gene>
    <name evidence="2" type="ORF">LtaPh_2614200</name>
</gene>
<evidence type="ECO:0000313" key="2">
    <source>
        <dbReference type="EMBL" id="GET89512.1"/>
    </source>
</evidence>
<dbReference type="OrthoDB" id="10266805at2759"/>
<comment type="caution">
    <text evidence="2">The sequence shown here is derived from an EMBL/GenBank/DDBJ whole genome shotgun (WGS) entry which is preliminary data.</text>
</comment>
<evidence type="ECO:0000256" key="1">
    <source>
        <dbReference type="SAM" id="Phobius"/>
    </source>
</evidence>
<keyword evidence="1" id="KW-0472">Membrane</keyword>
<dbReference type="InterPro" id="IPR038607">
    <property type="entry name" value="PhoD-like_sf"/>
</dbReference>
<keyword evidence="1" id="KW-1133">Transmembrane helix</keyword>
<dbReference type="PANTHER" id="PTHR33987:SF1">
    <property type="entry name" value="CALCINEURIN-LIKE METALLO-PHOSPHOESTERASE SUPERFAMILY PROTEIN"/>
    <property type="match status" value="1"/>
</dbReference>
<protein>
    <recommendedName>
        <fullName evidence="4">Transmembrane protein</fullName>
    </recommendedName>
</protein>
<sequence length="641" mass="71081">MAMLLCSAPAQQRHTLLSFLASALLVFGVLSLVNASLIEATSSEDVLKSKARTKAVELLAHVTFASCNRQSHDQSFWTTSIASTIAAQRERAEGNSTKPHTDLLLWLGNAVYADVDEAGVALSLARPSHGVEQEYKLLTENQYYRQFVEQVVGRNGRVNGIWDDRDLGRRGADGSYAQSEALRRLYLTHIWKGYPLAVKDATGDGTPGALYSFTGIPAPTGTPLAAHFVHSVCTITLDVRTQRTALPNLADALLRRNEEVGLRLRSSEGAALGDKLTEMGNMRARVMEADLLGRRQWAWLERTFATYLAPKSRSPGDAAGRAHCAVTLIASPWQILLNDNKPFEGWDLYPASRSRLLLLLKKYKVQRFVFLSGHAEVGELGVMQRASKEGIRVEAPTATLTDSTPREPLSLPSWKLLPPQRSSLVEVTSSGLTHTLRDAPFVGRLARWFTTSRFEEDAKNNSSIQRHLLLTRNTTMERQFGTIQLIGDRVTAGHADAVEASREEVLAGTRVVITLHSVPRAGAPLFTLERTLESLPSYAVELLEEEAENDAVEAMDLYDASYLPQFDVYNDPDHYPWLKRRMAAWQCAEVPCVSGQNFMLLKILANLALAFGAALLFLAAVYYYQLKYRDVHEDGVKLKQD</sequence>